<organism evidence="1">
    <name type="scientific">Boseongicola sp. SB0664_bin_43</name>
    <dbReference type="NCBI Taxonomy" id="2604844"/>
    <lineage>
        <taxon>Bacteria</taxon>
        <taxon>Pseudomonadati</taxon>
        <taxon>Pseudomonadota</taxon>
        <taxon>Alphaproteobacteria</taxon>
        <taxon>Rhodobacterales</taxon>
        <taxon>Paracoccaceae</taxon>
        <taxon>Boseongicola</taxon>
    </lineage>
</organism>
<dbReference type="EMBL" id="VXRY01000216">
    <property type="protein sequence ID" value="MXY33501.1"/>
    <property type="molecule type" value="Genomic_DNA"/>
</dbReference>
<protein>
    <submittedName>
        <fullName evidence="1">Uncharacterized protein</fullName>
    </submittedName>
</protein>
<accession>A0A6B0XXT7</accession>
<proteinExistence type="predicted"/>
<reference evidence="1" key="1">
    <citation type="submission" date="2019-09" db="EMBL/GenBank/DDBJ databases">
        <title>Characterisation of the sponge microbiome using genome-centric metagenomics.</title>
        <authorList>
            <person name="Engelberts J.P."/>
            <person name="Robbins S.J."/>
            <person name="De Goeij J.M."/>
            <person name="Aranda M."/>
            <person name="Bell S.C."/>
            <person name="Webster N.S."/>
        </authorList>
    </citation>
    <scope>NUCLEOTIDE SEQUENCE</scope>
    <source>
        <strain evidence="1">SB0664_bin_43</strain>
    </source>
</reference>
<gene>
    <name evidence="1" type="ORF">F4Y60_05310</name>
</gene>
<dbReference type="AlphaFoldDB" id="A0A6B0XXT7"/>
<sequence>MERVSLADGSWTRLCHQWEHECDSFGEAFDEFTPASFSVLDDLARGTPFANAGVFAASNDNDYVAAFHANVAFLPNYEGKVLRIRHIVFAPRYDLDPNMKMEDYAGILVAVFAGAIILSNDVMAAPHIKFHLRSPVERQYGDLFTKALNVHEVFKEATMQGAWIYVSKI</sequence>
<evidence type="ECO:0000313" key="1">
    <source>
        <dbReference type="EMBL" id="MXY33501.1"/>
    </source>
</evidence>
<comment type="caution">
    <text evidence="1">The sequence shown here is derived from an EMBL/GenBank/DDBJ whole genome shotgun (WGS) entry which is preliminary data.</text>
</comment>
<name>A0A6B0XXT7_9RHOB</name>